<dbReference type="AlphaFoldDB" id="G8LM77"/>
<evidence type="ECO:0000313" key="1">
    <source>
        <dbReference type="EMBL" id="AEW73350.1"/>
    </source>
</evidence>
<proteinExistence type="predicted"/>
<dbReference type="HOGENOM" id="CLU_3364740_0_0_6"/>
<protein>
    <submittedName>
        <fullName evidence="1">Uncharacterized protein</fullName>
    </submittedName>
</protein>
<evidence type="ECO:0000313" key="2">
    <source>
        <dbReference type="Proteomes" id="UP000007838"/>
    </source>
</evidence>
<dbReference type="Proteomes" id="UP000007838">
    <property type="component" value="Chromosome"/>
</dbReference>
<accession>G8LM77</accession>
<sequence length="35" mass="4140">MESKYFAQEQDIPRLMIHGGNVFCKYIADNYIICK</sequence>
<organism evidence="1 2">
    <name type="scientific">Enterobacter ludwigii</name>
    <dbReference type="NCBI Taxonomy" id="299767"/>
    <lineage>
        <taxon>Bacteria</taxon>
        <taxon>Pseudomonadati</taxon>
        <taxon>Pseudomonadota</taxon>
        <taxon>Gammaproteobacteria</taxon>
        <taxon>Enterobacterales</taxon>
        <taxon>Enterobacteriaceae</taxon>
        <taxon>Enterobacter</taxon>
        <taxon>Enterobacter cloacae complex</taxon>
    </lineage>
</organism>
<dbReference type="KEGG" id="eec:EcWSU1_01912"/>
<dbReference type="EMBL" id="CP002886">
    <property type="protein sequence ID" value="AEW73350.1"/>
    <property type="molecule type" value="Genomic_DNA"/>
</dbReference>
<reference evidence="1 2" key="1">
    <citation type="journal article" date="2011" name="Stand. Genomic Sci.">
        <title>Complete genome of the onion pathogen Enterobacter cloacae EcWSU1.</title>
        <authorList>
            <person name="Humann J.L."/>
            <person name="Wildung M."/>
            <person name="Cheng C.H."/>
            <person name="Lee T."/>
            <person name="Stewart J.E."/>
            <person name="Drew J.C."/>
            <person name="Triplett E.W."/>
            <person name="Main D."/>
            <person name="Schroeder B.K."/>
        </authorList>
    </citation>
    <scope>NUCLEOTIDE SEQUENCE [LARGE SCALE GENOMIC DNA]</scope>
    <source>
        <strain evidence="1 2">EcWSU1</strain>
    </source>
</reference>
<gene>
    <name evidence="1" type="ORF">EcWSU1_01912</name>
</gene>
<name>G8LM77_9ENTR</name>